<evidence type="ECO:0008006" key="2">
    <source>
        <dbReference type="Google" id="ProtNLM"/>
    </source>
</evidence>
<evidence type="ECO:0000313" key="1">
    <source>
        <dbReference type="EMBL" id="KKN09910.1"/>
    </source>
</evidence>
<sequence>MNERYNQVVLIGHLLEKLIYSIDKEPVHKITFITEKEPLSGTPEAKRILNKLNDYYKERKILVQNVEFDFHVQTKPIAELTHLIYQQKLQGFSNIKVNISGGLRYMVIWLYIACSITNTKIIHGDFIYEGSKEVGIYDNMELPTIPFQVITDKQLEFLGLFFNPYTSPNDFFNPDLSFNDNQLLNNRKKYTSLEILKEKLEKKRGNSLSRGSINGFIQKLKRLSALNIFPNPKDKKEKTIGISYIGIAYFLHKLFTEKNLRKSSQK</sequence>
<dbReference type="AlphaFoldDB" id="A0A0F9MRE7"/>
<dbReference type="InterPro" id="IPR011335">
    <property type="entry name" value="Restrct_endonuc-II-like"/>
</dbReference>
<comment type="caution">
    <text evidence="1">The sequence shown here is derived from an EMBL/GenBank/DDBJ whole genome shotgun (WGS) entry which is preliminary data.</text>
</comment>
<dbReference type="SUPFAM" id="SSF52980">
    <property type="entry name" value="Restriction endonuclease-like"/>
    <property type="match status" value="1"/>
</dbReference>
<accession>A0A0F9MRE7</accession>
<dbReference type="EMBL" id="LAZR01004295">
    <property type="protein sequence ID" value="KKN09910.1"/>
    <property type="molecule type" value="Genomic_DNA"/>
</dbReference>
<protein>
    <recommendedName>
        <fullName evidence="2">CRISPR system ring nuclease SSO1393-like domain-containing protein</fullName>
    </recommendedName>
</protein>
<dbReference type="Gene3D" id="3.40.50.11700">
    <property type="match status" value="1"/>
</dbReference>
<gene>
    <name evidence="1" type="ORF">LCGC14_1041890</name>
</gene>
<name>A0A0F9MRE7_9ZZZZ</name>
<reference evidence="1" key="1">
    <citation type="journal article" date="2015" name="Nature">
        <title>Complex archaea that bridge the gap between prokaryotes and eukaryotes.</title>
        <authorList>
            <person name="Spang A."/>
            <person name="Saw J.H."/>
            <person name="Jorgensen S.L."/>
            <person name="Zaremba-Niedzwiedzka K."/>
            <person name="Martijn J."/>
            <person name="Lind A.E."/>
            <person name="van Eijk R."/>
            <person name="Schleper C."/>
            <person name="Guy L."/>
            <person name="Ettema T.J."/>
        </authorList>
    </citation>
    <scope>NUCLEOTIDE SEQUENCE</scope>
</reference>
<organism evidence="1">
    <name type="scientific">marine sediment metagenome</name>
    <dbReference type="NCBI Taxonomy" id="412755"/>
    <lineage>
        <taxon>unclassified sequences</taxon>
        <taxon>metagenomes</taxon>
        <taxon>ecological metagenomes</taxon>
    </lineage>
</organism>
<proteinExistence type="predicted"/>